<dbReference type="eggNOG" id="COG3839">
    <property type="taxonomic scope" value="Bacteria"/>
</dbReference>
<dbReference type="SUPFAM" id="SSF52540">
    <property type="entry name" value="P-loop containing nucleoside triphosphate hydrolases"/>
    <property type="match status" value="1"/>
</dbReference>
<proteinExistence type="predicted"/>
<reference evidence="1 2" key="1">
    <citation type="journal article" date="2013" name="Genome Biol. Evol.">
        <title>Complete genomes of two dipteran-associated spiroplasmas provided insights into the origin, dynamics, and impacts of viral invasion in spiroplasma.</title>
        <authorList>
            <person name="Ku C."/>
            <person name="Lo W.S."/>
            <person name="Chen L.L."/>
            <person name="Kuo C.H."/>
        </authorList>
    </citation>
    <scope>NUCLEOTIDE SEQUENCE [LARGE SCALE GENOMIC DNA]</scope>
    <source>
        <strain evidence="1 2">DF-1</strain>
    </source>
</reference>
<name>R4U2E4_9MOLU</name>
<dbReference type="AlphaFoldDB" id="R4U2E4"/>
<evidence type="ECO:0000313" key="1">
    <source>
        <dbReference type="EMBL" id="AGM24618.1"/>
    </source>
</evidence>
<sequence length="638" mass="74871">MGLKITELKYKRYKKNIFTDLDFEVNSQDVLGVNFTNRIAANFFLKLLLGKKKVTRGKIILNNNNITALLPRERKIATISSGVLKLGFLPTKLRMAYHILKSPKFLYEAGVEYYTNKYNYKELQMVGDDLYLEELMKITENIIKEYYLNSIKIKKDWMSTYLKEISLFHQKEIAALIKQDSSTILSQTLHTYIQKKEEIRVREGYLAFLQALWDKIAYVGDLDYLCDCKFIAKKRKIKNKSFGFAEAKLVSMKYLKILGAEITYERYRLMNARKAYRRYRINVLNTLGKEKNKMGVVKNILNNSNVSSLKWIQLADDQWFEYNQKQEQLITNLLPDEASLIKGKVLEYFHKYHIALLNRTLVPRTYDNSAEIKLAQEKVITIYNQAFNQVKTLMDHLEIKMNWFRLTKNLSNFDHIKIKIINAILTKKELFIFNNTFDNLTQKEAQELNDIMTKLKEDYPLTSFLIIGKNIENIKNYVDQFLFFDLENKAKIITQSEALGKPATLTLFKTIYNNFDNIYEVNFDEQKKGLLWNDFTIGEVQGMSLTENSYQMAINPKFITLEKTKNFNKSDNLKIKGHLKGLKKIFKTNLCTFETETGNIIKFMIEDKNINRKKVNAIFLEKGAILLYDLNNDLIKVF</sequence>
<dbReference type="Proteomes" id="UP000013964">
    <property type="component" value="Chromosome"/>
</dbReference>
<dbReference type="OrthoDB" id="391570at2"/>
<evidence type="ECO:0000313" key="2">
    <source>
        <dbReference type="Proteomes" id="UP000013964"/>
    </source>
</evidence>
<gene>
    <name evidence="1" type="ORF">SCHRY_v1c00310</name>
</gene>
<protein>
    <submittedName>
        <fullName evidence="1">Uncharacterized protein</fullName>
    </submittedName>
</protein>
<dbReference type="RefSeq" id="WP_016338445.1">
    <property type="nucleotide sequence ID" value="NC_021280.1"/>
</dbReference>
<dbReference type="PATRIC" id="fig|1276227.3.peg.31"/>
<dbReference type="STRING" id="1276227.SCHRY_v1c00310"/>
<dbReference type="KEGG" id="scr:SCHRY_v1c00310"/>
<keyword evidence="2" id="KW-1185">Reference proteome</keyword>
<accession>R4U2E4</accession>
<organism evidence="1 2">
    <name type="scientific">Spiroplasma chrysopicola DF-1</name>
    <dbReference type="NCBI Taxonomy" id="1276227"/>
    <lineage>
        <taxon>Bacteria</taxon>
        <taxon>Bacillati</taxon>
        <taxon>Mycoplasmatota</taxon>
        <taxon>Mollicutes</taxon>
        <taxon>Entomoplasmatales</taxon>
        <taxon>Spiroplasmataceae</taxon>
        <taxon>Spiroplasma</taxon>
    </lineage>
</organism>
<dbReference type="EMBL" id="CP005077">
    <property type="protein sequence ID" value="AGM24618.1"/>
    <property type="molecule type" value="Genomic_DNA"/>
</dbReference>
<dbReference type="InterPro" id="IPR027417">
    <property type="entry name" value="P-loop_NTPase"/>
</dbReference>
<dbReference type="HOGENOM" id="CLU_432656_0_0_14"/>